<evidence type="ECO:0000259" key="4">
    <source>
        <dbReference type="Pfam" id="PF05175"/>
    </source>
</evidence>
<evidence type="ECO:0000256" key="2">
    <source>
        <dbReference type="ARBA" id="ARBA00022691"/>
    </source>
</evidence>
<reference evidence="5 6" key="1">
    <citation type="submission" date="2017-08" db="EMBL/GenBank/DDBJ databases">
        <title>Infants hospitalized years apart are colonized by the same room-sourced microbial strains.</title>
        <authorList>
            <person name="Brooks B."/>
            <person name="Olm M.R."/>
            <person name="Firek B.A."/>
            <person name="Baker R."/>
            <person name="Thomas B.C."/>
            <person name="Morowitz M.J."/>
            <person name="Banfield J.F."/>
        </authorList>
    </citation>
    <scope>NUCLEOTIDE SEQUENCE [LARGE SCALE GENOMIC DNA]</scope>
    <source>
        <strain evidence="5">S2_005_002_R2_34</strain>
    </source>
</reference>
<dbReference type="PANTHER" id="PTHR47739">
    <property type="entry name" value="TRNA1(VAL) (ADENINE(37)-N6)-METHYLTRANSFERASE"/>
    <property type="match status" value="1"/>
</dbReference>
<dbReference type="Proteomes" id="UP000249185">
    <property type="component" value="Unassembled WGS sequence"/>
</dbReference>
<evidence type="ECO:0000313" key="6">
    <source>
        <dbReference type="Proteomes" id="UP000249185"/>
    </source>
</evidence>
<dbReference type="InterPro" id="IPR002052">
    <property type="entry name" value="DNA_methylase_N6_adenine_CS"/>
</dbReference>
<feature type="compositionally biased region" description="Low complexity" evidence="3">
    <location>
        <begin position="1"/>
        <end position="21"/>
    </location>
</feature>
<evidence type="ECO:0000256" key="3">
    <source>
        <dbReference type="SAM" id="MobiDB-lite"/>
    </source>
</evidence>
<keyword evidence="1 5" id="KW-0489">Methyltransferase</keyword>
<dbReference type="GO" id="GO:0032259">
    <property type="term" value="P:methylation"/>
    <property type="evidence" value="ECO:0007669"/>
    <property type="project" value="UniProtKB-KW"/>
</dbReference>
<proteinExistence type="predicted"/>
<dbReference type="InterPro" id="IPR007848">
    <property type="entry name" value="Small_mtfrase_dom"/>
</dbReference>
<dbReference type="GO" id="GO:0003676">
    <property type="term" value="F:nucleic acid binding"/>
    <property type="evidence" value="ECO:0007669"/>
    <property type="project" value="InterPro"/>
</dbReference>
<protein>
    <submittedName>
        <fullName evidence="5">Methyltransferase</fullName>
    </submittedName>
</protein>
<dbReference type="AlphaFoldDB" id="A0A2W5QL18"/>
<feature type="region of interest" description="Disordered" evidence="3">
    <location>
        <begin position="1"/>
        <end position="22"/>
    </location>
</feature>
<organism evidence="5 6">
    <name type="scientific">Rhodovulum sulfidophilum</name>
    <name type="common">Rhodobacter sulfidophilus</name>
    <dbReference type="NCBI Taxonomy" id="35806"/>
    <lineage>
        <taxon>Bacteria</taxon>
        <taxon>Pseudomonadati</taxon>
        <taxon>Pseudomonadota</taxon>
        <taxon>Alphaproteobacteria</taxon>
        <taxon>Rhodobacterales</taxon>
        <taxon>Paracoccaceae</taxon>
        <taxon>Rhodovulum</taxon>
    </lineage>
</organism>
<comment type="caution">
    <text evidence="5">The sequence shown here is derived from an EMBL/GenBank/DDBJ whole genome shotgun (WGS) entry which is preliminary data.</text>
</comment>
<dbReference type="PROSITE" id="PS00092">
    <property type="entry name" value="N6_MTASE"/>
    <property type="match status" value="1"/>
</dbReference>
<dbReference type="InterPro" id="IPR050210">
    <property type="entry name" value="tRNA_Adenine-N(6)_MTase"/>
</dbReference>
<name>A0A2W5QL18_RHOSU</name>
<feature type="domain" description="Methyltransferase small" evidence="4">
    <location>
        <begin position="50"/>
        <end position="141"/>
    </location>
</feature>
<dbReference type="GO" id="GO:0008170">
    <property type="term" value="F:N-methyltransferase activity"/>
    <property type="evidence" value="ECO:0007669"/>
    <property type="project" value="UniProtKB-ARBA"/>
</dbReference>
<keyword evidence="2" id="KW-0949">S-adenosyl-L-methionine</keyword>
<evidence type="ECO:0000256" key="1">
    <source>
        <dbReference type="ARBA" id="ARBA00022603"/>
    </source>
</evidence>
<evidence type="ECO:0000313" key="5">
    <source>
        <dbReference type="EMBL" id="PZQ52220.1"/>
    </source>
</evidence>
<gene>
    <name evidence="5" type="ORF">DI556_00720</name>
</gene>
<dbReference type="Pfam" id="PF05175">
    <property type="entry name" value="MTS"/>
    <property type="match status" value="1"/>
</dbReference>
<sequence>MSDAPDAGSDPGPDPGLGALSEDGFLGGRLRIRQPVSGYRAATDPVFLAAFTPARAGQSVLELGCGAGVAILCLAARVPGLDLHGLEAQPGYAALARANAAANGIALAVHTGDLRRPPVELRGRSFDHVIANPPFYAGGTATAPRDPGRRAAHVEEAGLGDWIDAGLRRLAPGGWLTLVHRAERLGAILAGLEGRAGSTVVLPVAPRSGRPAGRVLVRARKGAAGPLVLAPPLVVHRGASHAGDSGGYAPEAEQALRDAAPLGIEAAAKCR</sequence>
<dbReference type="Gene3D" id="3.40.50.150">
    <property type="entry name" value="Vaccinia Virus protein VP39"/>
    <property type="match status" value="1"/>
</dbReference>
<dbReference type="CDD" id="cd02440">
    <property type="entry name" value="AdoMet_MTases"/>
    <property type="match status" value="1"/>
</dbReference>
<dbReference type="EMBL" id="QFPW01000001">
    <property type="protein sequence ID" value="PZQ52220.1"/>
    <property type="molecule type" value="Genomic_DNA"/>
</dbReference>
<dbReference type="InterPro" id="IPR029063">
    <property type="entry name" value="SAM-dependent_MTases_sf"/>
</dbReference>
<dbReference type="GO" id="GO:0008757">
    <property type="term" value="F:S-adenosylmethionine-dependent methyltransferase activity"/>
    <property type="evidence" value="ECO:0007669"/>
    <property type="project" value="UniProtKB-ARBA"/>
</dbReference>
<dbReference type="SUPFAM" id="SSF53335">
    <property type="entry name" value="S-adenosyl-L-methionine-dependent methyltransferases"/>
    <property type="match status" value="1"/>
</dbReference>
<dbReference type="PANTHER" id="PTHR47739:SF1">
    <property type="entry name" value="TRNA1(VAL) (ADENINE(37)-N6)-METHYLTRANSFERASE"/>
    <property type="match status" value="1"/>
</dbReference>
<keyword evidence="5" id="KW-0808">Transferase</keyword>
<accession>A0A2W5QL18</accession>